<proteinExistence type="predicted"/>
<evidence type="ECO:0000313" key="1">
    <source>
        <dbReference type="EMBL" id="GFD19070.1"/>
    </source>
</evidence>
<accession>A0A699U9J0</accession>
<feature type="non-terminal residue" evidence="1">
    <location>
        <position position="1"/>
    </location>
</feature>
<dbReference type="AlphaFoldDB" id="A0A699U9J0"/>
<dbReference type="EMBL" id="BKCJ011311863">
    <property type="protein sequence ID" value="GFD19070.1"/>
    <property type="molecule type" value="Genomic_DNA"/>
</dbReference>
<reference evidence="1" key="1">
    <citation type="journal article" date="2019" name="Sci. Rep.">
        <title>Draft genome of Tanacetum cinerariifolium, the natural source of mosquito coil.</title>
        <authorList>
            <person name="Yamashiro T."/>
            <person name="Shiraishi A."/>
            <person name="Satake H."/>
            <person name="Nakayama K."/>
        </authorList>
    </citation>
    <scope>NUCLEOTIDE SEQUENCE</scope>
</reference>
<sequence>LCNLSYPDVQLRLDGMTLTELTNFHNVAAVRFVMSNNLLTREAHALSAEVFRMCGEVEALKDKLDLAN</sequence>
<gene>
    <name evidence="1" type="ORF">Tci_891039</name>
</gene>
<comment type="caution">
    <text evidence="1">The sequence shown here is derived from an EMBL/GenBank/DDBJ whole genome shotgun (WGS) entry which is preliminary data.</text>
</comment>
<organism evidence="1">
    <name type="scientific">Tanacetum cinerariifolium</name>
    <name type="common">Dalmatian daisy</name>
    <name type="synonym">Chrysanthemum cinerariifolium</name>
    <dbReference type="NCBI Taxonomy" id="118510"/>
    <lineage>
        <taxon>Eukaryota</taxon>
        <taxon>Viridiplantae</taxon>
        <taxon>Streptophyta</taxon>
        <taxon>Embryophyta</taxon>
        <taxon>Tracheophyta</taxon>
        <taxon>Spermatophyta</taxon>
        <taxon>Magnoliopsida</taxon>
        <taxon>eudicotyledons</taxon>
        <taxon>Gunneridae</taxon>
        <taxon>Pentapetalae</taxon>
        <taxon>asterids</taxon>
        <taxon>campanulids</taxon>
        <taxon>Asterales</taxon>
        <taxon>Asteraceae</taxon>
        <taxon>Asteroideae</taxon>
        <taxon>Anthemideae</taxon>
        <taxon>Anthemidinae</taxon>
        <taxon>Tanacetum</taxon>
    </lineage>
</organism>
<name>A0A699U9J0_TANCI</name>
<protein>
    <submittedName>
        <fullName evidence="1">Uncharacterized protein</fullName>
    </submittedName>
</protein>